<keyword evidence="2" id="KW-0143">Chaperone</keyword>
<evidence type="ECO:0000313" key="4">
    <source>
        <dbReference type="Proteomes" id="UP000749559"/>
    </source>
</evidence>
<name>A0A8J1XNV9_OWEFU</name>
<dbReference type="HAMAP" id="MF_01384">
    <property type="entry name" value="UreD"/>
    <property type="match status" value="1"/>
</dbReference>
<keyword evidence="4" id="KW-1185">Reference proteome</keyword>
<dbReference type="AlphaFoldDB" id="A0A8J1XNV9"/>
<dbReference type="GO" id="GO:0016151">
    <property type="term" value="F:nickel cation binding"/>
    <property type="evidence" value="ECO:0007669"/>
    <property type="project" value="InterPro"/>
</dbReference>
<evidence type="ECO:0000313" key="3">
    <source>
        <dbReference type="EMBL" id="CAH1775969.1"/>
    </source>
</evidence>
<dbReference type="InterPro" id="IPR002669">
    <property type="entry name" value="UreD"/>
</dbReference>
<dbReference type="EMBL" id="CAIIXF020000001">
    <property type="protein sequence ID" value="CAH1775969.1"/>
    <property type="molecule type" value="Genomic_DNA"/>
</dbReference>
<dbReference type="OrthoDB" id="5550464at2759"/>
<accession>A0A8J1XNV9</accession>
<dbReference type="PANTHER" id="PTHR33643:SF1">
    <property type="entry name" value="UREASE ACCESSORY PROTEIN D"/>
    <property type="match status" value="1"/>
</dbReference>
<protein>
    <submittedName>
        <fullName evidence="3">Uncharacterized protein</fullName>
    </submittedName>
</protein>
<comment type="caution">
    <text evidence="3">The sequence shown here is derived from an EMBL/GenBank/DDBJ whole genome shotgun (WGS) entry which is preliminary data.</text>
</comment>
<evidence type="ECO:0000256" key="2">
    <source>
        <dbReference type="ARBA" id="ARBA00023186"/>
    </source>
</evidence>
<gene>
    <name evidence="3" type="ORF">OFUS_LOCUS3201</name>
</gene>
<dbReference type="PANTHER" id="PTHR33643">
    <property type="entry name" value="UREASE ACCESSORY PROTEIN D"/>
    <property type="match status" value="1"/>
</dbReference>
<comment type="similarity">
    <text evidence="1">Belongs to the UreD family.</text>
</comment>
<organism evidence="3 4">
    <name type="scientific">Owenia fusiformis</name>
    <name type="common">Polychaete worm</name>
    <dbReference type="NCBI Taxonomy" id="6347"/>
    <lineage>
        <taxon>Eukaryota</taxon>
        <taxon>Metazoa</taxon>
        <taxon>Spiralia</taxon>
        <taxon>Lophotrochozoa</taxon>
        <taxon>Annelida</taxon>
        <taxon>Polychaeta</taxon>
        <taxon>Sedentaria</taxon>
        <taxon>Canalipalpata</taxon>
        <taxon>Sabellida</taxon>
        <taxon>Oweniida</taxon>
        <taxon>Oweniidae</taxon>
        <taxon>Owenia</taxon>
    </lineage>
</organism>
<reference evidence="3" key="1">
    <citation type="submission" date="2022-03" db="EMBL/GenBank/DDBJ databases">
        <authorList>
            <person name="Martin C."/>
        </authorList>
    </citation>
    <scope>NUCLEOTIDE SEQUENCE</scope>
</reference>
<evidence type="ECO:0000256" key="1">
    <source>
        <dbReference type="ARBA" id="ARBA00007177"/>
    </source>
</evidence>
<sequence>MADNANGLPDMREATNGLVILEPRRKPTCSLEKLEFVKTSATTIKFTYPLKVLIPDHAGCTNCAWIYPITYGGGLVSGDEISLEVQVKPFCAALITTQASTKVYHSEDNKPCVQRFKYSVADKSLLCVLPDPIVCYKEAIYKQSQRIELSPLGNLVLLDWLTAGRTARGEIWQFTKYDSCNEIVIDGRLRFKDSVSLEETDNLSIAEAVGGFQAIALCVLLGPQLETFTENLLRTIGRSKSFGEAYISNTIVSISPLSYDTREDVVKGCIIRIGANTTTEAFAEIEEVLSPLYSILGGDPFENKY</sequence>
<dbReference type="Proteomes" id="UP000749559">
    <property type="component" value="Unassembled WGS sequence"/>
</dbReference>
<dbReference type="Pfam" id="PF01774">
    <property type="entry name" value="UreD"/>
    <property type="match status" value="1"/>
</dbReference>
<proteinExistence type="inferred from homology"/>